<dbReference type="Pfam" id="PF01000">
    <property type="entry name" value="RNA_pol_A_bac"/>
    <property type="match status" value="1"/>
</dbReference>
<dbReference type="GO" id="GO:0046983">
    <property type="term" value="F:protein dimerization activity"/>
    <property type="evidence" value="ECO:0007669"/>
    <property type="project" value="InterPro"/>
</dbReference>
<evidence type="ECO:0000256" key="1">
    <source>
        <dbReference type="ARBA" id="ARBA00022478"/>
    </source>
</evidence>
<protein>
    <submittedName>
        <fullName evidence="5">RNA polymerase a-subunit</fullName>
    </submittedName>
</protein>
<reference evidence="5" key="2">
    <citation type="journal article" date="2019" name="Mol. Phylogenet. Evol.">
        <title>Reassessment of the classification of bryopsidales (chlorophyta) based on chloroplast phylogenomic analyses.</title>
        <authorList>
            <person name="Cremen M.C."/>
            <person name="Leliaert F."/>
            <person name="West J."/>
            <person name="Lam D.W."/>
            <person name="Shimada S."/>
            <person name="Lopez-Bautista J.M."/>
            <person name="Verbruggen H."/>
        </authorList>
    </citation>
    <scope>NUCLEOTIDE SEQUENCE</scope>
</reference>
<dbReference type="InterPro" id="IPR036603">
    <property type="entry name" value="RBP11-like"/>
</dbReference>
<evidence type="ECO:0000313" key="5">
    <source>
        <dbReference type="EMBL" id="AYC64616.1"/>
    </source>
</evidence>
<dbReference type="GO" id="GO:0006351">
    <property type="term" value="P:DNA-templated transcription"/>
    <property type="evidence" value="ECO:0007669"/>
    <property type="project" value="InterPro"/>
</dbReference>
<dbReference type="SUPFAM" id="SSF55257">
    <property type="entry name" value="RBP11-like subunits of RNA polymerase"/>
    <property type="match status" value="1"/>
</dbReference>
<dbReference type="GO" id="GO:0000428">
    <property type="term" value="C:DNA-directed RNA polymerase complex"/>
    <property type="evidence" value="ECO:0007669"/>
    <property type="project" value="UniProtKB-KW"/>
</dbReference>
<gene>
    <name evidence="5" type="primary">rpoA</name>
</gene>
<evidence type="ECO:0000256" key="3">
    <source>
        <dbReference type="SAM" id="MobiDB-lite"/>
    </source>
</evidence>
<dbReference type="Gene3D" id="2.170.120.12">
    <property type="entry name" value="DNA-directed RNA polymerase, insert domain"/>
    <property type="match status" value="1"/>
</dbReference>
<keyword evidence="1" id="KW-0240">DNA-directed RNA polymerase</keyword>
<proteinExistence type="predicted"/>
<geneLocation type="chloroplast" evidence="5"/>
<evidence type="ECO:0000259" key="4">
    <source>
        <dbReference type="Pfam" id="PF01000"/>
    </source>
</evidence>
<evidence type="ECO:0000256" key="2">
    <source>
        <dbReference type="ARBA" id="ARBA00023163"/>
    </source>
</evidence>
<reference evidence="5" key="1">
    <citation type="submission" date="2018-07" db="EMBL/GenBank/DDBJ databases">
        <authorList>
            <person name="Quirk P.G."/>
            <person name="Krulwich T.A."/>
        </authorList>
    </citation>
    <scope>NUCLEOTIDE SEQUENCE</scope>
</reference>
<dbReference type="SUPFAM" id="SSF56553">
    <property type="entry name" value="Insert subdomain of RNA polymerase alpha subunit"/>
    <property type="match status" value="1"/>
</dbReference>
<dbReference type="AlphaFoldDB" id="A0A386AYV0"/>
<sequence>MSSPLHFSEAPPRRGGGRAGASSFGPPPARPLRGRVLRQSGEAPLAAGGEPYIAIQIYGIEHEFSTLLGVRESVLDIIANLEAVRYQITKPLTKPKIAFCNFYGPGILQAKHIHFPSGLKCIQPSQYIATVEIDGKLIFKLFFSSTKLNAPQRGALNERVLPKRGEPEESRSPFLVIQTPHSIVEKVNYTMLPSGALFFEVWTNGSMHPQNAILNAINKLLLEIFPYSKKISSLREPCPFLLNEKLLNLEVSNFYFNLETYLFFKKKGIHRVIDFLNFWKNNTDIDLSLRVPVTRRPMVAPPREAEGGERGEQRDLKPRAIFKGFTPPEARGGAELALGAQSIFKFFNYIANLNIDPLGSILTFNLQQEYELRRNSMLFQFHQEDSEQVQQHVLE</sequence>
<dbReference type="InterPro" id="IPR011262">
    <property type="entry name" value="DNA-dir_RNA_pol_insert"/>
</dbReference>
<dbReference type="Gene3D" id="3.30.1360.10">
    <property type="entry name" value="RNA polymerase, RBP11-like subunit"/>
    <property type="match status" value="1"/>
</dbReference>
<dbReference type="EMBL" id="MH591101">
    <property type="protein sequence ID" value="AYC64616.1"/>
    <property type="molecule type" value="Genomic_DNA"/>
</dbReference>
<feature type="domain" description="DNA-directed RNA polymerase insert" evidence="4">
    <location>
        <begin position="55"/>
        <end position="141"/>
    </location>
</feature>
<keyword evidence="5" id="KW-0934">Plastid</keyword>
<accession>A0A386AYV0</accession>
<dbReference type="InterPro" id="IPR036643">
    <property type="entry name" value="RNApol_insert_sf"/>
</dbReference>
<name>A0A386AYV0_9CHLO</name>
<organism evidence="5">
    <name type="scientific">Halimeda minima</name>
    <dbReference type="NCBI Taxonomy" id="170427"/>
    <lineage>
        <taxon>Eukaryota</taxon>
        <taxon>Viridiplantae</taxon>
        <taxon>Chlorophyta</taxon>
        <taxon>core chlorophytes</taxon>
        <taxon>Ulvophyceae</taxon>
        <taxon>TCBD clade</taxon>
        <taxon>Bryopsidales</taxon>
        <taxon>Halimedineae</taxon>
        <taxon>Halimedaceae</taxon>
        <taxon>Halimedeae</taxon>
        <taxon>Halimeda</taxon>
    </lineage>
</organism>
<feature type="region of interest" description="Disordered" evidence="3">
    <location>
        <begin position="1"/>
        <end position="33"/>
    </location>
</feature>
<keyword evidence="5" id="KW-0150">Chloroplast</keyword>
<keyword evidence="2" id="KW-0804">Transcription</keyword>
<dbReference type="GO" id="GO:0003899">
    <property type="term" value="F:DNA-directed RNA polymerase activity"/>
    <property type="evidence" value="ECO:0007669"/>
    <property type="project" value="InterPro"/>
</dbReference>